<keyword evidence="2" id="KW-1185">Reference proteome</keyword>
<protein>
    <submittedName>
        <fullName evidence="1">Uncharacterized protein</fullName>
    </submittedName>
</protein>
<evidence type="ECO:0000313" key="1">
    <source>
        <dbReference type="EMBL" id="KAI9396778.1"/>
    </source>
</evidence>
<dbReference type="EMBL" id="CM009293">
    <property type="protein sequence ID" value="KAI9396778.1"/>
    <property type="molecule type" value="Genomic_DNA"/>
</dbReference>
<gene>
    <name evidence="1" type="ORF">POPTR_004G183032v4</name>
</gene>
<accession>A0ACC0T618</accession>
<dbReference type="Proteomes" id="UP000006729">
    <property type="component" value="Chromosome 4"/>
</dbReference>
<proteinExistence type="predicted"/>
<evidence type="ECO:0000313" key="2">
    <source>
        <dbReference type="Proteomes" id="UP000006729"/>
    </source>
</evidence>
<reference evidence="1 2" key="1">
    <citation type="journal article" date="2006" name="Science">
        <title>The genome of black cottonwood, Populus trichocarpa (Torr. &amp; Gray).</title>
        <authorList>
            <person name="Tuskan G.A."/>
            <person name="Difazio S."/>
            <person name="Jansson S."/>
            <person name="Bohlmann J."/>
            <person name="Grigoriev I."/>
            <person name="Hellsten U."/>
            <person name="Putnam N."/>
            <person name="Ralph S."/>
            <person name="Rombauts S."/>
            <person name="Salamov A."/>
            <person name="Schein J."/>
            <person name="Sterck L."/>
            <person name="Aerts A."/>
            <person name="Bhalerao R.R."/>
            <person name="Bhalerao R.P."/>
            <person name="Blaudez D."/>
            <person name="Boerjan W."/>
            <person name="Brun A."/>
            <person name="Brunner A."/>
            <person name="Busov V."/>
            <person name="Campbell M."/>
            <person name="Carlson J."/>
            <person name="Chalot M."/>
            <person name="Chapman J."/>
            <person name="Chen G.L."/>
            <person name="Cooper D."/>
            <person name="Coutinho P.M."/>
            <person name="Couturier J."/>
            <person name="Covert S."/>
            <person name="Cronk Q."/>
            <person name="Cunningham R."/>
            <person name="Davis J."/>
            <person name="Degroeve S."/>
            <person name="Dejardin A."/>
            <person name="Depamphilis C."/>
            <person name="Detter J."/>
            <person name="Dirks B."/>
            <person name="Dubchak I."/>
            <person name="Duplessis S."/>
            <person name="Ehlting J."/>
            <person name="Ellis B."/>
            <person name="Gendler K."/>
            <person name="Goodstein D."/>
            <person name="Gribskov M."/>
            <person name="Grimwood J."/>
            <person name="Groover A."/>
            <person name="Gunter L."/>
            <person name="Hamberger B."/>
            <person name="Heinze B."/>
            <person name="Helariutta Y."/>
            <person name="Henrissat B."/>
            <person name="Holligan D."/>
            <person name="Holt R."/>
            <person name="Huang W."/>
            <person name="Islam-Faridi N."/>
            <person name="Jones S."/>
            <person name="Jones-Rhoades M."/>
            <person name="Jorgensen R."/>
            <person name="Joshi C."/>
            <person name="Kangasjarvi J."/>
            <person name="Karlsson J."/>
            <person name="Kelleher C."/>
            <person name="Kirkpatrick R."/>
            <person name="Kirst M."/>
            <person name="Kohler A."/>
            <person name="Kalluri U."/>
            <person name="Larimer F."/>
            <person name="Leebens-Mack J."/>
            <person name="Leple J.C."/>
            <person name="Locascio P."/>
            <person name="Lou Y."/>
            <person name="Lucas S."/>
            <person name="Martin F."/>
            <person name="Montanini B."/>
            <person name="Napoli C."/>
            <person name="Nelson D.R."/>
            <person name="Nelson C."/>
            <person name="Nieminen K."/>
            <person name="Nilsson O."/>
            <person name="Pereda V."/>
            <person name="Peter G."/>
            <person name="Philippe R."/>
            <person name="Pilate G."/>
            <person name="Poliakov A."/>
            <person name="Razumovskaya J."/>
            <person name="Richardson P."/>
            <person name="Rinaldi C."/>
            <person name="Ritland K."/>
            <person name="Rouze P."/>
            <person name="Ryaboy D."/>
            <person name="Schmutz J."/>
            <person name="Schrader J."/>
            <person name="Segerman B."/>
            <person name="Shin H."/>
            <person name="Siddiqui A."/>
            <person name="Sterky F."/>
            <person name="Terry A."/>
            <person name="Tsai C.J."/>
            <person name="Uberbacher E."/>
            <person name="Unneberg P."/>
            <person name="Vahala J."/>
            <person name="Wall K."/>
            <person name="Wessler S."/>
            <person name="Yang G."/>
            <person name="Yin T."/>
            <person name="Douglas C."/>
            <person name="Marra M."/>
            <person name="Sandberg G."/>
            <person name="Van de Peer Y."/>
            <person name="Rokhsar D."/>
        </authorList>
    </citation>
    <scope>NUCLEOTIDE SEQUENCE [LARGE SCALE GENOMIC DNA]</scope>
    <source>
        <strain evidence="2">cv. Nisqually</strain>
    </source>
</reference>
<organism evidence="1 2">
    <name type="scientific">Populus trichocarpa</name>
    <name type="common">Western balsam poplar</name>
    <name type="synonym">Populus balsamifera subsp. trichocarpa</name>
    <dbReference type="NCBI Taxonomy" id="3694"/>
    <lineage>
        <taxon>Eukaryota</taxon>
        <taxon>Viridiplantae</taxon>
        <taxon>Streptophyta</taxon>
        <taxon>Embryophyta</taxon>
        <taxon>Tracheophyta</taxon>
        <taxon>Spermatophyta</taxon>
        <taxon>Magnoliopsida</taxon>
        <taxon>eudicotyledons</taxon>
        <taxon>Gunneridae</taxon>
        <taxon>Pentapetalae</taxon>
        <taxon>rosids</taxon>
        <taxon>fabids</taxon>
        <taxon>Malpighiales</taxon>
        <taxon>Salicaceae</taxon>
        <taxon>Saliceae</taxon>
        <taxon>Populus</taxon>
    </lineage>
</organism>
<sequence length="69" mass="8242">MHEFGGSPEKATSGCLSFVQPIYRQRYMEFQIRRWRGPTKSYTSPRRRMEEEEEEEPPIFSCNEPITVK</sequence>
<name>A0ACC0T618_POPTR</name>
<comment type="caution">
    <text evidence="1">The sequence shown here is derived from an EMBL/GenBank/DDBJ whole genome shotgun (WGS) entry which is preliminary data.</text>
</comment>